<sequence length="368" mass="40168">MMTYPYSETHTSNFPDGLRPPAWRLDLRFETALQSEQGSIQLGVAREVAPLLRHLGADPDPVIRAAGLDLAMLTDPDAIIPLGAFCELIIRSGACTGCPHFGLLLGQRVRLSSLGLVGSLMLNCETVGDALRTLVRHVDMHCVGATTALIVKEGTAVWNCVVYEPGIDCADQIADAAAAAGTNVLRALCGADWSPTEVLLPRSVPADELTYRQLFGAPVRFNREVASLVFPAFQLDHPIPGADPALLQTLRERLAEQSRRATPDFASRLRHRVRIELMHGHCSAERIAGLLCMHRRTLARRLSAEGTTFSVVADQGRFEIARQLIDHTDIPLAQIAAALGFSEASAFTRAFRRWSGDSPSAWRTGHRR</sequence>
<dbReference type="EMBL" id="BSPK01000111">
    <property type="protein sequence ID" value="GLS67097.1"/>
    <property type="molecule type" value="Genomic_DNA"/>
</dbReference>
<dbReference type="Proteomes" id="UP000321960">
    <property type="component" value="Unassembled WGS sequence"/>
</dbReference>
<evidence type="ECO:0000313" key="7">
    <source>
        <dbReference type="Proteomes" id="UP000321960"/>
    </source>
</evidence>
<dbReference type="Proteomes" id="UP001156856">
    <property type="component" value="Unassembled WGS sequence"/>
</dbReference>
<dbReference type="GO" id="GO:0000976">
    <property type="term" value="F:transcription cis-regulatory region binding"/>
    <property type="evidence" value="ECO:0007669"/>
    <property type="project" value="TreeGrafter"/>
</dbReference>
<keyword evidence="1" id="KW-0805">Transcription regulation</keyword>
<evidence type="ECO:0000313" key="5">
    <source>
        <dbReference type="EMBL" id="GEP06793.1"/>
    </source>
</evidence>
<organism evidence="5 7">
    <name type="scientific">Methylobacterium oxalidis</name>
    <dbReference type="NCBI Taxonomy" id="944322"/>
    <lineage>
        <taxon>Bacteria</taxon>
        <taxon>Pseudomonadati</taxon>
        <taxon>Pseudomonadota</taxon>
        <taxon>Alphaproteobacteria</taxon>
        <taxon>Hyphomicrobiales</taxon>
        <taxon>Methylobacteriaceae</taxon>
        <taxon>Methylobacterium</taxon>
    </lineage>
</organism>
<dbReference type="Gene3D" id="1.10.10.60">
    <property type="entry name" value="Homeodomain-like"/>
    <property type="match status" value="1"/>
</dbReference>
<reference evidence="6" key="1">
    <citation type="journal article" date="2014" name="Int. J. Syst. Evol. Microbiol.">
        <title>Complete genome of a new Firmicutes species belonging to the dominant human colonic microbiota ('Ruminococcus bicirculans') reveals two chromosomes and a selective capacity to utilize plant glucans.</title>
        <authorList>
            <consortium name="NISC Comparative Sequencing Program"/>
            <person name="Wegmann U."/>
            <person name="Louis P."/>
            <person name="Goesmann A."/>
            <person name="Henrissat B."/>
            <person name="Duncan S.H."/>
            <person name="Flint H.J."/>
        </authorList>
    </citation>
    <scope>NUCLEOTIDE SEQUENCE</scope>
    <source>
        <strain evidence="6">NBRC 107715</strain>
    </source>
</reference>
<dbReference type="PANTHER" id="PTHR47894">
    <property type="entry name" value="HTH-TYPE TRANSCRIPTIONAL REGULATOR GADX"/>
    <property type="match status" value="1"/>
</dbReference>
<keyword evidence="8" id="KW-1185">Reference proteome</keyword>
<protein>
    <submittedName>
        <fullName evidence="5">AraC family transcriptional regulator</fullName>
    </submittedName>
</protein>
<keyword evidence="2" id="KW-0238">DNA-binding</keyword>
<evidence type="ECO:0000256" key="3">
    <source>
        <dbReference type="ARBA" id="ARBA00023163"/>
    </source>
</evidence>
<keyword evidence="3" id="KW-0804">Transcription</keyword>
<dbReference type="AlphaFoldDB" id="A0A512JA30"/>
<comment type="caution">
    <text evidence="5">The sequence shown here is derived from an EMBL/GenBank/DDBJ whole genome shotgun (WGS) entry which is preliminary data.</text>
</comment>
<reference evidence="8" key="2">
    <citation type="journal article" date="2019" name="Int. J. Syst. Evol. Microbiol.">
        <title>The Global Catalogue of Microorganisms (GCM) 10K type strain sequencing project: providing services to taxonomists for standard genome sequencing and annotation.</title>
        <authorList>
            <consortium name="The Broad Institute Genomics Platform"/>
            <consortium name="The Broad Institute Genome Sequencing Center for Infectious Disease"/>
            <person name="Wu L."/>
            <person name="Ma J."/>
        </authorList>
    </citation>
    <scope>NUCLEOTIDE SEQUENCE [LARGE SCALE GENOMIC DNA]</scope>
    <source>
        <strain evidence="8">NBRC 107715</strain>
    </source>
</reference>
<name>A0A512JA30_9HYPH</name>
<reference evidence="6" key="4">
    <citation type="submission" date="2023-01" db="EMBL/GenBank/DDBJ databases">
        <title>Draft genome sequence of Methylobacterium oxalidis strain NBRC 107715.</title>
        <authorList>
            <person name="Sun Q."/>
            <person name="Mori K."/>
        </authorList>
    </citation>
    <scope>NUCLEOTIDE SEQUENCE</scope>
    <source>
        <strain evidence="6">NBRC 107715</strain>
    </source>
</reference>
<dbReference type="GO" id="GO:0003700">
    <property type="term" value="F:DNA-binding transcription factor activity"/>
    <property type="evidence" value="ECO:0007669"/>
    <property type="project" value="InterPro"/>
</dbReference>
<dbReference type="RefSeq" id="WP_147028300.1">
    <property type="nucleotide sequence ID" value="NZ_BJZU01000122.1"/>
</dbReference>
<dbReference type="PROSITE" id="PS01124">
    <property type="entry name" value="HTH_ARAC_FAMILY_2"/>
    <property type="match status" value="1"/>
</dbReference>
<dbReference type="SUPFAM" id="SSF46689">
    <property type="entry name" value="Homeodomain-like"/>
    <property type="match status" value="1"/>
</dbReference>
<feature type="domain" description="HTH araC/xylS-type" evidence="4">
    <location>
        <begin position="267"/>
        <end position="365"/>
    </location>
</feature>
<dbReference type="SMART" id="SM00342">
    <property type="entry name" value="HTH_ARAC"/>
    <property type="match status" value="1"/>
</dbReference>
<evidence type="ECO:0000256" key="1">
    <source>
        <dbReference type="ARBA" id="ARBA00023015"/>
    </source>
</evidence>
<dbReference type="InterPro" id="IPR018060">
    <property type="entry name" value="HTH_AraC"/>
</dbReference>
<accession>A0A512JA30</accession>
<evidence type="ECO:0000259" key="4">
    <source>
        <dbReference type="PROSITE" id="PS01124"/>
    </source>
</evidence>
<evidence type="ECO:0000313" key="8">
    <source>
        <dbReference type="Proteomes" id="UP001156856"/>
    </source>
</evidence>
<dbReference type="Pfam" id="PF12833">
    <property type="entry name" value="HTH_18"/>
    <property type="match status" value="1"/>
</dbReference>
<dbReference type="Pfam" id="PF12625">
    <property type="entry name" value="Arabinose_bd"/>
    <property type="match status" value="1"/>
</dbReference>
<dbReference type="GO" id="GO:0005829">
    <property type="term" value="C:cytosol"/>
    <property type="evidence" value="ECO:0007669"/>
    <property type="project" value="TreeGrafter"/>
</dbReference>
<reference evidence="5 7" key="3">
    <citation type="submission" date="2019-07" db="EMBL/GenBank/DDBJ databases">
        <title>Whole genome shotgun sequence of Methylobacterium oxalidis NBRC 107715.</title>
        <authorList>
            <person name="Hosoyama A."/>
            <person name="Uohara A."/>
            <person name="Ohji S."/>
            <person name="Ichikawa N."/>
        </authorList>
    </citation>
    <scope>NUCLEOTIDE SEQUENCE [LARGE SCALE GENOMIC DNA]</scope>
    <source>
        <strain evidence="5 7">NBRC 107715</strain>
    </source>
</reference>
<dbReference type="EMBL" id="BJZU01000122">
    <property type="protein sequence ID" value="GEP06793.1"/>
    <property type="molecule type" value="Genomic_DNA"/>
</dbReference>
<evidence type="ECO:0000313" key="6">
    <source>
        <dbReference type="EMBL" id="GLS67097.1"/>
    </source>
</evidence>
<gene>
    <name evidence="5" type="primary">yesN</name>
    <name evidence="6" type="ORF">GCM10007888_54800</name>
    <name evidence="5" type="ORF">MOX02_48310</name>
</gene>
<dbReference type="PRINTS" id="PR00032">
    <property type="entry name" value="HTHARAC"/>
</dbReference>
<dbReference type="InterPro" id="IPR020449">
    <property type="entry name" value="Tscrpt_reg_AraC-type_HTH"/>
</dbReference>
<evidence type="ECO:0000256" key="2">
    <source>
        <dbReference type="ARBA" id="ARBA00023125"/>
    </source>
</evidence>
<proteinExistence type="predicted"/>
<dbReference type="InterPro" id="IPR032687">
    <property type="entry name" value="AraC-type_N"/>
</dbReference>
<dbReference type="OrthoDB" id="9805730at2"/>
<dbReference type="PANTHER" id="PTHR47894:SF4">
    <property type="entry name" value="HTH-TYPE TRANSCRIPTIONAL REGULATOR GADX"/>
    <property type="match status" value="1"/>
</dbReference>
<dbReference type="InterPro" id="IPR009057">
    <property type="entry name" value="Homeodomain-like_sf"/>
</dbReference>